<dbReference type="AlphaFoldDB" id="A0A1J8QR76"/>
<evidence type="ECO:0000313" key="2">
    <source>
        <dbReference type="Proteomes" id="UP000183567"/>
    </source>
</evidence>
<sequence>MTTNALPPEVCHRIVHWARRHDLPALCLTCKSLQKHAEIKLYETIMSGDINVTFRACESIVSQERLGPYVRSFYVYQNARRSQAELPRRFWQMVQKALWKMRCLDMLCIDDPTHANTWVLSDIPKIPFQLREATFRLPWNQHFVRFLESQNKLTQFQITGGLDEDAPQLKSGSLSNLCTFDGKLALAMQLLSVPCHLRHLRIPLDRDTNKKLLDFIPHLTTITRTLRSLNISLVPEELSVEAIKLISFVCPDLHYLGIIPLPMMFPHRSMIHDALLAMHHLRDLELDVTRWSPSPTGLLQRMLTTELHIYCPSIEHVIFRTGTNRTLWYFDGNEWNIHVENGQHQVIDRLWTDRSISSNSSAPSAPNSPPPHLVALPSMTHSLAALPTMSALPADMLHYSNSGTHSRAKMEHAMLRQRQYAAAHPHTTCDAHPVRHVKKGTLLSDDRTMLDVRAAAIVRLRHSTDDSASCYQVAIRRAEWLWD</sequence>
<evidence type="ECO:0000313" key="1">
    <source>
        <dbReference type="EMBL" id="OJA15936.1"/>
    </source>
</evidence>
<accession>A0A1J8QR76</accession>
<protein>
    <recommendedName>
        <fullName evidence="3">F-box domain-containing protein</fullName>
    </recommendedName>
</protein>
<gene>
    <name evidence="1" type="ORF">AZE42_02646</name>
</gene>
<name>A0A1J8QR76_9AGAM</name>
<proteinExistence type="predicted"/>
<dbReference type="Proteomes" id="UP000183567">
    <property type="component" value="Unassembled WGS sequence"/>
</dbReference>
<reference evidence="1 2" key="1">
    <citation type="submission" date="2016-03" db="EMBL/GenBank/DDBJ databases">
        <title>Comparative genomics of the ectomycorrhizal sister species Rhizopogon vinicolor and Rhizopogon vesiculosus (Basidiomycota: Boletales) reveals a divergence of the mating type B locus.</title>
        <authorList>
            <person name="Mujic A.B."/>
            <person name="Kuo A."/>
            <person name="Tritt A."/>
            <person name="Lipzen A."/>
            <person name="Chen C."/>
            <person name="Johnson J."/>
            <person name="Sharma A."/>
            <person name="Barry K."/>
            <person name="Grigoriev I.V."/>
            <person name="Spatafora J.W."/>
        </authorList>
    </citation>
    <scope>NUCLEOTIDE SEQUENCE [LARGE SCALE GENOMIC DNA]</scope>
    <source>
        <strain evidence="1 2">AM-OR11-056</strain>
    </source>
</reference>
<dbReference type="EMBL" id="LVVM01002785">
    <property type="protein sequence ID" value="OJA15936.1"/>
    <property type="molecule type" value="Genomic_DNA"/>
</dbReference>
<dbReference type="OrthoDB" id="3250756at2759"/>
<keyword evidence="2" id="KW-1185">Reference proteome</keyword>
<organism evidence="1 2">
    <name type="scientific">Rhizopogon vesiculosus</name>
    <dbReference type="NCBI Taxonomy" id="180088"/>
    <lineage>
        <taxon>Eukaryota</taxon>
        <taxon>Fungi</taxon>
        <taxon>Dikarya</taxon>
        <taxon>Basidiomycota</taxon>
        <taxon>Agaricomycotina</taxon>
        <taxon>Agaricomycetes</taxon>
        <taxon>Agaricomycetidae</taxon>
        <taxon>Boletales</taxon>
        <taxon>Suillineae</taxon>
        <taxon>Rhizopogonaceae</taxon>
        <taxon>Rhizopogon</taxon>
    </lineage>
</organism>
<comment type="caution">
    <text evidence="1">The sequence shown here is derived from an EMBL/GenBank/DDBJ whole genome shotgun (WGS) entry which is preliminary data.</text>
</comment>
<evidence type="ECO:0008006" key="3">
    <source>
        <dbReference type="Google" id="ProtNLM"/>
    </source>
</evidence>